<organism evidence="1 2">
    <name type="scientific">Halocaridina rubra</name>
    <name type="common">Hawaiian red shrimp</name>
    <dbReference type="NCBI Taxonomy" id="373956"/>
    <lineage>
        <taxon>Eukaryota</taxon>
        <taxon>Metazoa</taxon>
        <taxon>Ecdysozoa</taxon>
        <taxon>Arthropoda</taxon>
        <taxon>Crustacea</taxon>
        <taxon>Multicrustacea</taxon>
        <taxon>Malacostraca</taxon>
        <taxon>Eumalacostraca</taxon>
        <taxon>Eucarida</taxon>
        <taxon>Decapoda</taxon>
        <taxon>Pleocyemata</taxon>
        <taxon>Caridea</taxon>
        <taxon>Atyoidea</taxon>
        <taxon>Atyidae</taxon>
        <taxon>Halocaridina</taxon>
    </lineage>
</organism>
<dbReference type="AlphaFoldDB" id="A0AAN8XFE4"/>
<dbReference type="EMBL" id="JAXCGZ010003796">
    <property type="protein sequence ID" value="KAK7083161.1"/>
    <property type="molecule type" value="Genomic_DNA"/>
</dbReference>
<sequence length="151" mass="17120">MPHLPVDNDNRSRPCRVRLYRRPLVGPLAYHWALYFDWGDYDAYYEADDGDGGKLTPHWSRGKPPNSPGVLWMDVGRITVSPRVVNERARNNPHNGKEYILTMMNCQVWAHQLANSLGLNIPIPANLVQVITPTLGMAANVLQKMGLFNKK</sequence>
<proteinExistence type="predicted"/>
<dbReference type="Proteomes" id="UP001381693">
    <property type="component" value="Unassembled WGS sequence"/>
</dbReference>
<name>A0AAN8XFE4_HALRR</name>
<keyword evidence="2" id="KW-1185">Reference proteome</keyword>
<evidence type="ECO:0000313" key="2">
    <source>
        <dbReference type="Proteomes" id="UP001381693"/>
    </source>
</evidence>
<protein>
    <submittedName>
        <fullName evidence="1">Uncharacterized protein</fullName>
    </submittedName>
</protein>
<evidence type="ECO:0000313" key="1">
    <source>
        <dbReference type="EMBL" id="KAK7083161.1"/>
    </source>
</evidence>
<accession>A0AAN8XFE4</accession>
<gene>
    <name evidence="1" type="ORF">SK128_005160</name>
</gene>
<reference evidence="1 2" key="1">
    <citation type="submission" date="2023-11" db="EMBL/GenBank/DDBJ databases">
        <title>Halocaridina rubra genome assembly.</title>
        <authorList>
            <person name="Smith C."/>
        </authorList>
    </citation>
    <scope>NUCLEOTIDE SEQUENCE [LARGE SCALE GENOMIC DNA]</scope>
    <source>
        <strain evidence="1">EP-1</strain>
        <tissue evidence="1">Whole</tissue>
    </source>
</reference>
<comment type="caution">
    <text evidence="1">The sequence shown here is derived from an EMBL/GenBank/DDBJ whole genome shotgun (WGS) entry which is preliminary data.</text>
</comment>